<dbReference type="Gene3D" id="1.25.10.10">
    <property type="entry name" value="Leucine-rich Repeat Variant"/>
    <property type="match status" value="1"/>
</dbReference>
<organism evidence="1 2">
    <name type="scientific">Blattamonas nauphoetae</name>
    <dbReference type="NCBI Taxonomy" id="2049346"/>
    <lineage>
        <taxon>Eukaryota</taxon>
        <taxon>Metamonada</taxon>
        <taxon>Preaxostyla</taxon>
        <taxon>Oxymonadida</taxon>
        <taxon>Blattamonas</taxon>
    </lineage>
</organism>
<evidence type="ECO:0000313" key="2">
    <source>
        <dbReference type="Proteomes" id="UP001281761"/>
    </source>
</evidence>
<comment type="caution">
    <text evidence="1">The sequence shown here is derived from an EMBL/GenBank/DDBJ whole genome shotgun (WGS) entry which is preliminary data.</text>
</comment>
<dbReference type="SMART" id="SM00185">
    <property type="entry name" value="ARM"/>
    <property type="match status" value="2"/>
</dbReference>
<reference evidence="1 2" key="1">
    <citation type="journal article" date="2022" name="bioRxiv">
        <title>Genomics of Preaxostyla Flagellates Illuminates Evolutionary Transitions and the Path Towards Mitochondrial Loss.</title>
        <authorList>
            <person name="Novak L.V.F."/>
            <person name="Treitli S.C."/>
            <person name="Pyrih J."/>
            <person name="Halakuc P."/>
            <person name="Pipaliya S.V."/>
            <person name="Vacek V."/>
            <person name="Brzon O."/>
            <person name="Soukal P."/>
            <person name="Eme L."/>
            <person name="Dacks J.B."/>
            <person name="Karnkowska A."/>
            <person name="Elias M."/>
            <person name="Hampl V."/>
        </authorList>
    </citation>
    <scope>NUCLEOTIDE SEQUENCE [LARGE SCALE GENOMIC DNA]</scope>
    <source>
        <strain evidence="1">NAU3</strain>
        <tissue evidence="1">Gut</tissue>
    </source>
</reference>
<protein>
    <submittedName>
        <fullName evidence="1">Uncharacterized protein</fullName>
    </submittedName>
</protein>
<keyword evidence="2" id="KW-1185">Reference proteome</keyword>
<dbReference type="InterPro" id="IPR000225">
    <property type="entry name" value="Armadillo"/>
</dbReference>
<gene>
    <name evidence="1" type="ORF">BLNAU_20234</name>
</gene>
<accession>A0ABQ9WZA2</accession>
<dbReference type="InterPro" id="IPR016024">
    <property type="entry name" value="ARM-type_fold"/>
</dbReference>
<dbReference type="EMBL" id="JARBJD010000282">
    <property type="protein sequence ID" value="KAK2944837.1"/>
    <property type="molecule type" value="Genomic_DNA"/>
</dbReference>
<dbReference type="Proteomes" id="UP001281761">
    <property type="component" value="Unassembled WGS sequence"/>
</dbReference>
<name>A0ABQ9WZA2_9EUKA</name>
<sequence>MRTDFDVDLKNQFRSLRDALNRETDLHSTLRSDLMKRFFPYLLSQAEIFDQSQITNVYNIFSHLVQTSAFSLLCCIINMLPKSLFTSERTAYDEDTENWNGSLNCNVPVNVVSPEAPYVINFCSISTEVTSASKPVLQDPELVFMRSLLHNIGRSPKLTRCLANDRFFSAIHSVLLSPHLAQMRAGPISTANKAVEMRVKSLLILQKVLSVTQHDQTTDQFSWLEESLLAIRDAETGKAKELARTILTVLNCPQDTLNEGPQVRLPVRMDGLDRNFHSALATRNPLPVSPVNTAVGVISTLTAHPTPIMPNEDDDSSDANQTKDCLARRVFQTGAMDESAVPMFIASCSQVVGKHRAEVFNPTLIESVALRIKSGLGTKTTTKLIVALSRMLKDAPSSMIDDVLSTSLVPAILSATSLQSSSEKPLEYYVLRILFNLSHLICPAHTATLVEDGVIPFLVQTLTSPSQCVQETSSAVLYNLLARDGLGEESSCSSLIQQQVRQFGVVDQLLRLFNITPSVYVKRQTVLCLLILFRDRPFLQSHPQNARDICQHIAEVLRGEVDDIAGQRKIIKFIPLLLHNEDNVQLVKETRLVESLGGFLIRQSSLSLSVGIINAYNAFLSCSPASKFDVLAAVGNSLSSISLKAHSRLRTSVDIFIKLTQ</sequence>
<evidence type="ECO:0000313" key="1">
    <source>
        <dbReference type="EMBL" id="KAK2944837.1"/>
    </source>
</evidence>
<proteinExistence type="predicted"/>
<dbReference type="InterPro" id="IPR011989">
    <property type="entry name" value="ARM-like"/>
</dbReference>
<dbReference type="SUPFAM" id="SSF48371">
    <property type="entry name" value="ARM repeat"/>
    <property type="match status" value="1"/>
</dbReference>